<reference evidence="3" key="1">
    <citation type="journal article" date="2021" name="PeerJ">
        <title>Extensive microbial diversity within the chicken gut microbiome revealed by metagenomics and culture.</title>
        <authorList>
            <person name="Gilroy R."/>
            <person name="Ravi A."/>
            <person name="Getino M."/>
            <person name="Pursley I."/>
            <person name="Horton D.L."/>
            <person name="Alikhan N.F."/>
            <person name="Baker D."/>
            <person name="Gharbi K."/>
            <person name="Hall N."/>
            <person name="Watson M."/>
            <person name="Adriaenssens E.M."/>
            <person name="Foster-Nyarko E."/>
            <person name="Jarju S."/>
            <person name="Secka A."/>
            <person name="Antonio M."/>
            <person name="Oren A."/>
            <person name="Chaudhuri R.R."/>
            <person name="La Ragione R."/>
            <person name="Hildebrand F."/>
            <person name="Pallen M.J."/>
        </authorList>
    </citation>
    <scope>NUCLEOTIDE SEQUENCE</scope>
    <source>
        <strain evidence="3">ChiGjej5B5-22894</strain>
    </source>
</reference>
<name>A0A921MV47_9MICO</name>
<proteinExistence type="inferred from homology"/>
<dbReference type="GO" id="GO:0016491">
    <property type="term" value="F:oxidoreductase activity"/>
    <property type="evidence" value="ECO:0007669"/>
    <property type="project" value="UniProtKB-KW"/>
</dbReference>
<evidence type="ECO:0000256" key="1">
    <source>
        <dbReference type="ARBA" id="ARBA00006484"/>
    </source>
</evidence>
<evidence type="ECO:0000313" key="3">
    <source>
        <dbReference type="EMBL" id="HJG90784.1"/>
    </source>
</evidence>
<dbReference type="GO" id="GO:0016020">
    <property type="term" value="C:membrane"/>
    <property type="evidence" value="ECO:0007669"/>
    <property type="project" value="TreeGrafter"/>
</dbReference>
<dbReference type="InterPro" id="IPR036291">
    <property type="entry name" value="NAD(P)-bd_dom_sf"/>
</dbReference>
<comment type="similarity">
    <text evidence="1">Belongs to the short-chain dehydrogenases/reductases (SDR) family.</text>
</comment>
<dbReference type="EMBL" id="DYUE01000093">
    <property type="protein sequence ID" value="HJG90784.1"/>
    <property type="molecule type" value="Genomic_DNA"/>
</dbReference>
<dbReference type="Gene3D" id="3.40.50.720">
    <property type="entry name" value="NAD(P)-binding Rossmann-like Domain"/>
    <property type="match status" value="1"/>
</dbReference>
<dbReference type="Pfam" id="PF00106">
    <property type="entry name" value="adh_short"/>
    <property type="match status" value="1"/>
</dbReference>
<dbReference type="SUPFAM" id="SSF51735">
    <property type="entry name" value="NAD(P)-binding Rossmann-fold domains"/>
    <property type="match status" value="1"/>
</dbReference>
<comment type="caution">
    <text evidence="3">The sequence shown here is derived from an EMBL/GenBank/DDBJ whole genome shotgun (WGS) entry which is preliminary data.</text>
</comment>
<accession>A0A921MV47</accession>
<dbReference type="CDD" id="cd05233">
    <property type="entry name" value="SDR_c"/>
    <property type="match status" value="1"/>
</dbReference>
<gene>
    <name evidence="3" type="ORF">K8V81_03575</name>
</gene>
<evidence type="ECO:0000313" key="4">
    <source>
        <dbReference type="Proteomes" id="UP000742460"/>
    </source>
</evidence>
<dbReference type="InterPro" id="IPR002347">
    <property type="entry name" value="SDR_fam"/>
</dbReference>
<dbReference type="AlphaFoldDB" id="A0A921MV47"/>
<organism evidence="3 4">
    <name type="scientific">Brachybacterium massiliense</name>
    <dbReference type="NCBI Taxonomy" id="1755098"/>
    <lineage>
        <taxon>Bacteria</taxon>
        <taxon>Bacillati</taxon>
        <taxon>Actinomycetota</taxon>
        <taxon>Actinomycetes</taxon>
        <taxon>Micrococcales</taxon>
        <taxon>Dermabacteraceae</taxon>
        <taxon>Brachybacterium</taxon>
    </lineage>
</organism>
<protein>
    <submittedName>
        <fullName evidence="3">SDR family NAD(P)-dependent oxidoreductase</fullName>
    </submittedName>
</protein>
<dbReference type="PANTHER" id="PTHR44196:SF1">
    <property type="entry name" value="DEHYDROGENASE_REDUCTASE SDR FAMILY MEMBER 7B"/>
    <property type="match status" value="1"/>
</dbReference>
<reference evidence="3" key="2">
    <citation type="submission" date="2021-09" db="EMBL/GenBank/DDBJ databases">
        <authorList>
            <person name="Gilroy R."/>
        </authorList>
    </citation>
    <scope>NUCLEOTIDE SEQUENCE</scope>
    <source>
        <strain evidence="3">ChiGjej5B5-22894</strain>
    </source>
</reference>
<dbReference type="PANTHER" id="PTHR44196">
    <property type="entry name" value="DEHYDROGENASE/REDUCTASE SDR FAMILY MEMBER 7B"/>
    <property type="match status" value="1"/>
</dbReference>
<keyword evidence="2" id="KW-0560">Oxidoreductase</keyword>
<evidence type="ECO:0000256" key="2">
    <source>
        <dbReference type="ARBA" id="ARBA00023002"/>
    </source>
</evidence>
<dbReference type="Proteomes" id="UP000742460">
    <property type="component" value="Unassembled WGS sequence"/>
</dbReference>
<dbReference type="PRINTS" id="PR00081">
    <property type="entry name" value="GDHRDH"/>
</dbReference>
<sequence>MDTRTLWITGAGSGMGRAAALAAAEDGRPIALSGRRPEVLEEVAREIRELGGTALPVPLDVTDREAVRAAAARIAQELGPIEALVLSAGMNAPRRYWRDQDLEEFAAITDTNLLGPVSVIDAVLPGMRERGAGTIVLISSYSAWRFSPDAGAAYSASKTALGPLVATLNAQENRHGIRACHLCPGDVDSDFLDRRPTVPGAGERAVMLSPEDVGRAVAFVLTSPPHVVIDELVISPAKPAA</sequence>